<proteinExistence type="predicted"/>
<name>A0A5N6RHL7_9ROSI</name>
<organism evidence="1 2">
    <name type="scientific">Carpinus fangiana</name>
    <dbReference type="NCBI Taxonomy" id="176857"/>
    <lineage>
        <taxon>Eukaryota</taxon>
        <taxon>Viridiplantae</taxon>
        <taxon>Streptophyta</taxon>
        <taxon>Embryophyta</taxon>
        <taxon>Tracheophyta</taxon>
        <taxon>Spermatophyta</taxon>
        <taxon>Magnoliopsida</taxon>
        <taxon>eudicotyledons</taxon>
        <taxon>Gunneridae</taxon>
        <taxon>Pentapetalae</taxon>
        <taxon>rosids</taxon>
        <taxon>fabids</taxon>
        <taxon>Fagales</taxon>
        <taxon>Betulaceae</taxon>
        <taxon>Carpinus</taxon>
    </lineage>
</organism>
<dbReference type="AlphaFoldDB" id="A0A5N6RHL7"/>
<keyword evidence="2" id="KW-1185">Reference proteome</keyword>
<evidence type="ECO:0000313" key="2">
    <source>
        <dbReference type="Proteomes" id="UP000327013"/>
    </source>
</evidence>
<sequence length="68" mass="7630">MGLYGRVPATVPFRLDFLDDPFRSPFPTTEAVSLNPISKVSEQSSRKEFEFESLDSLSGTTSFGPWKK</sequence>
<gene>
    <name evidence="1" type="ORF">FH972_016845</name>
</gene>
<dbReference type="Proteomes" id="UP000327013">
    <property type="component" value="Chromosome 7"/>
</dbReference>
<reference evidence="1 2" key="1">
    <citation type="submission" date="2019-06" db="EMBL/GenBank/DDBJ databases">
        <title>A chromosomal-level reference genome of Carpinus fangiana (Coryloideae, Betulaceae).</title>
        <authorList>
            <person name="Yang X."/>
            <person name="Wang Z."/>
            <person name="Zhang L."/>
            <person name="Hao G."/>
            <person name="Liu J."/>
            <person name="Yang Y."/>
        </authorList>
    </citation>
    <scope>NUCLEOTIDE SEQUENCE [LARGE SCALE GENOMIC DNA]</scope>
    <source>
        <strain evidence="1">Cfa_2016G</strain>
        <tissue evidence="1">Leaf</tissue>
    </source>
</reference>
<evidence type="ECO:0000313" key="1">
    <source>
        <dbReference type="EMBL" id="KAE8098808.1"/>
    </source>
</evidence>
<protein>
    <submittedName>
        <fullName evidence="1">Uncharacterized protein</fullName>
    </submittedName>
</protein>
<accession>A0A5N6RHL7</accession>
<dbReference type="EMBL" id="CM017327">
    <property type="protein sequence ID" value="KAE8098808.1"/>
    <property type="molecule type" value="Genomic_DNA"/>
</dbReference>